<protein>
    <submittedName>
        <fullName evidence="1">Uncharacterized protein</fullName>
    </submittedName>
</protein>
<name>A0ACB8C265_DERSI</name>
<dbReference type="Proteomes" id="UP000821865">
    <property type="component" value="Chromosome 9"/>
</dbReference>
<sequence>MNPGPEKSEQVIALVKELTLSDEKFQKETSSKLKDIQTNVAEIKRRLSKLEDKLQAVANLRQDVTSVNATLQESHAQLKSIESKQSQQANIVVDDLNHRMRRNNLIFKGIPEQQTEKWTDTEKLIGDIVAKNLGVQAGEIERAHRIGQKKSGYDRPIIAKFRSFKDKTNILKNAFKLNDLESPRVWIEEDFSPRI</sequence>
<organism evidence="1 2">
    <name type="scientific">Dermacentor silvarum</name>
    <name type="common">Tick</name>
    <dbReference type="NCBI Taxonomy" id="543639"/>
    <lineage>
        <taxon>Eukaryota</taxon>
        <taxon>Metazoa</taxon>
        <taxon>Ecdysozoa</taxon>
        <taxon>Arthropoda</taxon>
        <taxon>Chelicerata</taxon>
        <taxon>Arachnida</taxon>
        <taxon>Acari</taxon>
        <taxon>Parasitiformes</taxon>
        <taxon>Ixodida</taxon>
        <taxon>Ixodoidea</taxon>
        <taxon>Ixodidae</taxon>
        <taxon>Rhipicephalinae</taxon>
        <taxon>Dermacentor</taxon>
    </lineage>
</organism>
<evidence type="ECO:0000313" key="1">
    <source>
        <dbReference type="EMBL" id="KAH7932927.1"/>
    </source>
</evidence>
<gene>
    <name evidence="1" type="ORF">HPB49_005060</name>
</gene>
<comment type="caution">
    <text evidence="1">The sequence shown here is derived from an EMBL/GenBank/DDBJ whole genome shotgun (WGS) entry which is preliminary data.</text>
</comment>
<proteinExistence type="predicted"/>
<dbReference type="EMBL" id="CM023478">
    <property type="protein sequence ID" value="KAH7932927.1"/>
    <property type="molecule type" value="Genomic_DNA"/>
</dbReference>
<reference evidence="1" key="1">
    <citation type="submission" date="2020-05" db="EMBL/GenBank/DDBJ databases">
        <title>Large-scale comparative analyses of tick genomes elucidate their genetic diversity and vector capacities.</title>
        <authorList>
            <person name="Jia N."/>
            <person name="Wang J."/>
            <person name="Shi W."/>
            <person name="Du L."/>
            <person name="Sun Y."/>
            <person name="Zhan W."/>
            <person name="Jiang J."/>
            <person name="Wang Q."/>
            <person name="Zhang B."/>
            <person name="Ji P."/>
            <person name="Sakyi L.B."/>
            <person name="Cui X."/>
            <person name="Yuan T."/>
            <person name="Jiang B."/>
            <person name="Yang W."/>
            <person name="Lam T.T.-Y."/>
            <person name="Chang Q."/>
            <person name="Ding S."/>
            <person name="Wang X."/>
            <person name="Zhu J."/>
            <person name="Ruan X."/>
            <person name="Zhao L."/>
            <person name="Wei J."/>
            <person name="Que T."/>
            <person name="Du C."/>
            <person name="Cheng J."/>
            <person name="Dai P."/>
            <person name="Han X."/>
            <person name="Huang E."/>
            <person name="Gao Y."/>
            <person name="Liu J."/>
            <person name="Shao H."/>
            <person name="Ye R."/>
            <person name="Li L."/>
            <person name="Wei W."/>
            <person name="Wang X."/>
            <person name="Wang C."/>
            <person name="Yang T."/>
            <person name="Huo Q."/>
            <person name="Li W."/>
            <person name="Guo W."/>
            <person name="Chen H."/>
            <person name="Zhou L."/>
            <person name="Ni X."/>
            <person name="Tian J."/>
            <person name="Zhou Y."/>
            <person name="Sheng Y."/>
            <person name="Liu T."/>
            <person name="Pan Y."/>
            <person name="Xia L."/>
            <person name="Li J."/>
            <person name="Zhao F."/>
            <person name="Cao W."/>
        </authorList>
    </citation>
    <scope>NUCLEOTIDE SEQUENCE</scope>
    <source>
        <strain evidence="1">Dsil-2018</strain>
    </source>
</reference>
<keyword evidence="2" id="KW-1185">Reference proteome</keyword>
<accession>A0ACB8C265</accession>
<evidence type="ECO:0000313" key="2">
    <source>
        <dbReference type="Proteomes" id="UP000821865"/>
    </source>
</evidence>